<dbReference type="GO" id="GO:0019901">
    <property type="term" value="F:protein kinase binding"/>
    <property type="evidence" value="ECO:0007669"/>
    <property type="project" value="InterPro"/>
</dbReference>
<dbReference type="AlphaFoldDB" id="A0A067QMA9"/>
<dbReference type="InParanoid" id="A0A067QMA9"/>
<name>A0A067QMA9_9AGAM</name>
<evidence type="ECO:0000256" key="1">
    <source>
        <dbReference type="SAM" id="MobiDB-lite"/>
    </source>
</evidence>
<evidence type="ECO:0000313" key="3">
    <source>
        <dbReference type="Proteomes" id="UP000027265"/>
    </source>
</evidence>
<dbReference type="InterPro" id="IPR013922">
    <property type="entry name" value="Cyclin_PHO80-like"/>
</dbReference>
<dbReference type="Gene3D" id="1.10.472.10">
    <property type="entry name" value="Cyclin-like"/>
    <property type="match status" value="1"/>
</dbReference>
<sequence>MPVPVPRYSKPPAHPVIKYHQSGDADQSKPSVLGHLTHGLPLPPSGPPPSFGTREDWISSLPSWRRNKSRNVLEEDSFVESESVQNFQEGLTAAGNATVIKGAHAQACIPPVTTDVPRNVTNGSQSRVSSRDSTGPSDSHLYTMDAYTPEGMQVEAMYHPETLELPAYQTKRGWYGYGDTLVPTQLRHDHHFEKGAFTPVFEDMSPGPDNERDPDSSPIGPVTPFADFVDRAVAAAQPAHDYDNVLRVPFLYEQHMRYSLEDKGRGHRAQFDTNQQPHGYASPQPPPEAVPASSSSGAYRKLAEPLSDWIASYVWKVCTTGMGSISTVSSSPPIYSSQQYPTAPPTYLASSVRSLLLSTLLQPSAIFLAMWYIVRLPIFFGPVSLRSEQESELNFRMELLGDLVDGPDRENIEKHAPFRLVVLGCMLANKWLDDHTFSNKTWHTISNVPIRSLNKLEFLALDYFKHDLSIQPKDWSSWLTHLMNYHRSLSSSSPQPISRPSSSPHSIVRRSLEELIGAPVTSDALHSCSDDLCGRARPEPVFLGLEARRTEKRMEQEGMVDGGDVLEIDLDEDGPLREEYLPRRRVSRSGSVRSCREMDWDKANGERRREISNALPPPAKWSPAADEPILRDHNRNSGQYTAVRPPILAPAYAMAAPPFSQAWASMSYIPIKQPGFNHHGTTNVSEAPYNGIDYSYQVVHPLSRSRSMSMSIPFDYAHPQAAGHSRSRSQSRYEQGYNDMVGVTGDYCAPPPPEQSWHSTNPYGCLPSYHLPHGPNFGYQPAWLRA</sequence>
<feature type="region of interest" description="Disordered" evidence="1">
    <location>
        <begin position="198"/>
        <end position="223"/>
    </location>
</feature>
<reference evidence="3" key="1">
    <citation type="journal article" date="2014" name="Proc. Natl. Acad. Sci. U.S.A.">
        <title>Extensive sampling of basidiomycete genomes demonstrates inadequacy of the white-rot/brown-rot paradigm for wood decay fungi.</title>
        <authorList>
            <person name="Riley R."/>
            <person name="Salamov A.A."/>
            <person name="Brown D.W."/>
            <person name="Nagy L.G."/>
            <person name="Floudas D."/>
            <person name="Held B.W."/>
            <person name="Levasseur A."/>
            <person name="Lombard V."/>
            <person name="Morin E."/>
            <person name="Otillar R."/>
            <person name="Lindquist E.A."/>
            <person name="Sun H."/>
            <person name="LaButti K.M."/>
            <person name="Schmutz J."/>
            <person name="Jabbour D."/>
            <person name="Luo H."/>
            <person name="Baker S.E."/>
            <person name="Pisabarro A.G."/>
            <person name="Walton J.D."/>
            <person name="Blanchette R.A."/>
            <person name="Henrissat B."/>
            <person name="Martin F."/>
            <person name="Cullen D."/>
            <person name="Hibbett D.S."/>
            <person name="Grigoriev I.V."/>
        </authorList>
    </citation>
    <scope>NUCLEOTIDE SEQUENCE [LARGE SCALE GENOMIC DNA]</scope>
    <source>
        <strain evidence="3">MUCL 33604</strain>
    </source>
</reference>
<dbReference type="PANTHER" id="PTHR15615:SF108">
    <property type="entry name" value="PROTEIN CNPPD1"/>
    <property type="match status" value="1"/>
</dbReference>
<feature type="region of interest" description="Disordered" evidence="1">
    <location>
        <begin position="607"/>
        <end position="638"/>
    </location>
</feature>
<dbReference type="Proteomes" id="UP000027265">
    <property type="component" value="Unassembled WGS sequence"/>
</dbReference>
<accession>A0A067QMA9</accession>
<feature type="compositionally biased region" description="Polar residues" evidence="1">
    <location>
        <begin position="119"/>
        <end position="137"/>
    </location>
</feature>
<dbReference type="HOGENOM" id="CLU_362103_0_0_1"/>
<dbReference type="GO" id="GO:0005634">
    <property type="term" value="C:nucleus"/>
    <property type="evidence" value="ECO:0007669"/>
    <property type="project" value="TreeGrafter"/>
</dbReference>
<gene>
    <name evidence="2" type="ORF">JAAARDRAFT_52610</name>
</gene>
<dbReference type="GO" id="GO:0016538">
    <property type="term" value="F:cyclin-dependent protein serine/threonine kinase regulator activity"/>
    <property type="evidence" value="ECO:0007669"/>
    <property type="project" value="TreeGrafter"/>
</dbReference>
<feature type="compositionally biased region" description="Pro residues" evidence="1">
    <location>
        <begin position="41"/>
        <end position="50"/>
    </location>
</feature>
<keyword evidence="3" id="KW-1185">Reference proteome</keyword>
<dbReference type="GO" id="GO:0000307">
    <property type="term" value="C:cyclin-dependent protein kinase holoenzyme complex"/>
    <property type="evidence" value="ECO:0007669"/>
    <property type="project" value="TreeGrafter"/>
</dbReference>
<dbReference type="PANTHER" id="PTHR15615">
    <property type="match status" value="1"/>
</dbReference>
<feature type="region of interest" description="Disordered" evidence="1">
    <location>
        <begin position="114"/>
        <end position="140"/>
    </location>
</feature>
<protein>
    <recommendedName>
        <fullName evidence="4">Cyclin N-terminal domain-containing protein</fullName>
    </recommendedName>
</protein>
<organism evidence="2 3">
    <name type="scientific">Jaapia argillacea MUCL 33604</name>
    <dbReference type="NCBI Taxonomy" id="933084"/>
    <lineage>
        <taxon>Eukaryota</taxon>
        <taxon>Fungi</taxon>
        <taxon>Dikarya</taxon>
        <taxon>Basidiomycota</taxon>
        <taxon>Agaricomycotina</taxon>
        <taxon>Agaricomycetes</taxon>
        <taxon>Agaricomycetidae</taxon>
        <taxon>Jaapiales</taxon>
        <taxon>Jaapiaceae</taxon>
        <taxon>Jaapia</taxon>
    </lineage>
</organism>
<dbReference type="STRING" id="933084.A0A067QMA9"/>
<feature type="region of interest" description="Disordered" evidence="1">
    <location>
        <begin position="1"/>
        <end position="53"/>
    </location>
</feature>
<dbReference type="EMBL" id="KL197709">
    <property type="protein sequence ID" value="KDQ64662.1"/>
    <property type="molecule type" value="Genomic_DNA"/>
</dbReference>
<proteinExistence type="predicted"/>
<dbReference type="CDD" id="cd20557">
    <property type="entry name" value="CYCLIN_ScPCL1-like"/>
    <property type="match status" value="1"/>
</dbReference>
<feature type="region of interest" description="Disordered" evidence="1">
    <location>
        <begin position="262"/>
        <end position="296"/>
    </location>
</feature>
<evidence type="ECO:0008006" key="4">
    <source>
        <dbReference type="Google" id="ProtNLM"/>
    </source>
</evidence>
<dbReference type="OrthoDB" id="286814at2759"/>
<evidence type="ECO:0000313" key="2">
    <source>
        <dbReference type="EMBL" id="KDQ64662.1"/>
    </source>
</evidence>